<organism evidence="1 2">
    <name type="scientific">Protopolystoma xenopodis</name>
    <dbReference type="NCBI Taxonomy" id="117903"/>
    <lineage>
        <taxon>Eukaryota</taxon>
        <taxon>Metazoa</taxon>
        <taxon>Spiralia</taxon>
        <taxon>Lophotrochozoa</taxon>
        <taxon>Platyhelminthes</taxon>
        <taxon>Monogenea</taxon>
        <taxon>Polyopisthocotylea</taxon>
        <taxon>Polystomatidea</taxon>
        <taxon>Polystomatidae</taxon>
        <taxon>Protopolystoma</taxon>
    </lineage>
</organism>
<sequence length="144" mass="15783">MCLAIVSNRLLKWDQVRKFAWGTYTHPAQAYLCLDKDGILIARCGVELSCCGLLVLADGFMGSNRQVQNREGWNSPLLTLTLLLGTGAAVAIFSQFGDQAGFRDWSDPSVAQRLQNGTWPAPRRERTCPTSIGCATQAESSFVQ</sequence>
<keyword evidence="2" id="KW-1185">Reference proteome</keyword>
<comment type="caution">
    <text evidence="1">The sequence shown here is derived from an EMBL/GenBank/DDBJ whole genome shotgun (WGS) entry which is preliminary data.</text>
</comment>
<name>A0A3S5APM9_9PLAT</name>
<dbReference type="EMBL" id="CAAALY010098408">
    <property type="protein sequence ID" value="VEL28875.1"/>
    <property type="molecule type" value="Genomic_DNA"/>
</dbReference>
<protein>
    <submittedName>
        <fullName evidence="1">Uncharacterized protein</fullName>
    </submittedName>
</protein>
<gene>
    <name evidence="1" type="ORF">PXEA_LOCUS22315</name>
</gene>
<evidence type="ECO:0000313" key="1">
    <source>
        <dbReference type="EMBL" id="VEL28875.1"/>
    </source>
</evidence>
<proteinExistence type="predicted"/>
<dbReference type="Proteomes" id="UP000784294">
    <property type="component" value="Unassembled WGS sequence"/>
</dbReference>
<reference evidence="1" key="1">
    <citation type="submission" date="2018-11" db="EMBL/GenBank/DDBJ databases">
        <authorList>
            <consortium name="Pathogen Informatics"/>
        </authorList>
    </citation>
    <scope>NUCLEOTIDE SEQUENCE</scope>
</reference>
<evidence type="ECO:0000313" key="2">
    <source>
        <dbReference type="Proteomes" id="UP000784294"/>
    </source>
</evidence>
<accession>A0A3S5APM9</accession>
<dbReference type="AlphaFoldDB" id="A0A3S5APM9"/>